<dbReference type="EMBL" id="BAOP01000112">
    <property type="protein sequence ID" value="GAC82144.1"/>
    <property type="molecule type" value="Genomic_DNA"/>
</dbReference>
<name>M3VHK7_GORML</name>
<sequence>MNVNIRWDNPQISGNNNQSSLQDKKVEFICAGTVDTAFVGTVEGEIVDTNGERYYATTATSVLESTAKYEK</sequence>
<reference evidence="1 2" key="1">
    <citation type="submission" date="2013-02" db="EMBL/GenBank/DDBJ databases">
        <title>Whole genome shotgun sequence of Gordonia malaquae NBRC 108250.</title>
        <authorList>
            <person name="Yoshida I."/>
            <person name="Hosoyama A."/>
            <person name="Tsuchikane K."/>
            <person name="Ando Y."/>
            <person name="Baba S."/>
            <person name="Ohji S."/>
            <person name="Hamada M."/>
            <person name="Tamura T."/>
            <person name="Yamazoe A."/>
            <person name="Yamazaki S."/>
            <person name="Fujita N."/>
        </authorList>
    </citation>
    <scope>NUCLEOTIDE SEQUENCE [LARGE SCALE GENOMIC DNA]</scope>
    <source>
        <strain evidence="1 2">NBRC 108250</strain>
    </source>
</reference>
<protein>
    <submittedName>
        <fullName evidence="1">Uncharacterized protein</fullName>
    </submittedName>
</protein>
<evidence type="ECO:0000313" key="1">
    <source>
        <dbReference type="EMBL" id="GAC82144.1"/>
    </source>
</evidence>
<proteinExistence type="predicted"/>
<keyword evidence="2" id="KW-1185">Reference proteome</keyword>
<gene>
    <name evidence="1" type="ORF">GM1_112_00020</name>
</gene>
<organism evidence="1 2">
    <name type="scientific">Gordonia malaquae NBRC 108250</name>
    <dbReference type="NCBI Taxonomy" id="1223542"/>
    <lineage>
        <taxon>Bacteria</taxon>
        <taxon>Bacillati</taxon>
        <taxon>Actinomycetota</taxon>
        <taxon>Actinomycetes</taxon>
        <taxon>Mycobacteriales</taxon>
        <taxon>Gordoniaceae</taxon>
        <taxon>Gordonia</taxon>
    </lineage>
</organism>
<comment type="caution">
    <text evidence="1">The sequence shown here is derived from an EMBL/GenBank/DDBJ whole genome shotgun (WGS) entry which is preliminary data.</text>
</comment>
<dbReference type="AlphaFoldDB" id="M3VHK7"/>
<dbReference type="STRING" id="410332.SAMN04488550_0138"/>
<evidence type="ECO:0000313" key="2">
    <source>
        <dbReference type="Proteomes" id="UP000035009"/>
    </source>
</evidence>
<dbReference type="Proteomes" id="UP000035009">
    <property type="component" value="Unassembled WGS sequence"/>
</dbReference>
<accession>M3VHK7</accession>